<dbReference type="InterPro" id="IPR036188">
    <property type="entry name" value="FAD/NAD-bd_sf"/>
</dbReference>
<name>A0ABT2M7Q4_9MYCO</name>
<keyword evidence="3" id="KW-0274">FAD</keyword>
<dbReference type="EMBL" id="JAODWD010000002">
    <property type="protein sequence ID" value="MCT7658294.1"/>
    <property type="molecule type" value="Genomic_DNA"/>
</dbReference>
<evidence type="ECO:0000313" key="7">
    <source>
        <dbReference type="Proteomes" id="UP001206639"/>
    </source>
</evidence>
<dbReference type="PRINTS" id="PR00368">
    <property type="entry name" value="FADPNR"/>
</dbReference>
<evidence type="ECO:0000313" key="6">
    <source>
        <dbReference type="EMBL" id="MCT7658294.1"/>
    </source>
</evidence>
<evidence type="ECO:0000259" key="5">
    <source>
        <dbReference type="Pfam" id="PF07992"/>
    </source>
</evidence>
<proteinExistence type="predicted"/>
<keyword evidence="2" id="KW-0285">Flavoprotein</keyword>
<keyword evidence="4" id="KW-0560">Oxidoreductase</keyword>
<accession>A0ABT2M7Q4</accession>
<reference evidence="7" key="1">
    <citation type="submission" date="2023-07" db="EMBL/GenBank/DDBJ databases">
        <authorList>
            <person name="Deng Y."/>
            <person name="Zhang Y.-Q."/>
        </authorList>
    </citation>
    <scope>NUCLEOTIDE SEQUENCE [LARGE SCALE GENOMIC DNA]</scope>
    <source>
        <strain evidence="7">CPCC 205710</strain>
    </source>
</reference>
<protein>
    <submittedName>
        <fullName evidence="6">FAD-dependent oxidoreductase</fullName>
    </submittedName>
</protein>
<gene>
    <name evidence="6" type="ORF">N4S67_07655</name>
</gene>
<dbReference type="Gene3D" id="3.50.50.60">
    <property type="entry name" value="FAD/NAD(P)-binding domain"/>
    <property type="match status" value="2"/>
</dbReference>
<dbReference type="SUPFAM" id="SSF55424">
    <property type="entry name" value="FAD/NAD-linked reductases, dimerisation (C-terminal) domain"/>
    <property type="match status" value="1"/>
</dbReference>
<dbReference type="InterPro" id="IPR023753">
    <property type="entry name" value="FAD/NAD-binding_dom"/>
</dbReference>
<evidence type="ECO:0000256" key="4">
    <source>
        <dbReference type="ARBA" id="ARBA00023002"/>
    </source>
</evidence>
<dbReference type="Gene3D" id="3.30.390.30">
    <property type="match status" value="1"/>
</dbReference>
<dbReference type="PRINTS" id="PR00469">
    <property type="entry name" value="PNDRDTASEII"/>
</dbReference>
<dbReference type="RefSeq" id="WP_260992355.1">
    <property type="nucleotide sequence ID" value="NZ_JAODWD010000002.1"/>
</dbReference>
<dbReference type="Proteomes" id="UP001206639">
    <property type="component" value="Unassembled WGS sequence"/>
</dbReference>
<evidence type="ECO:0000256" key="2">
    <source>
        <dbReference type="ARBA" id="ARBA00022630"/>
    </source>
</evidence>
<dbReference type="PANTHER" id="PTHR43557:SF2">
    <property type="entry name" value="RIESKE DOMAIN-CONTAINING PROTEIN-RELATED"/>
    <property type="match status" value="1"/>
</dbReference>
<sequence length="391" mass="41524">MTRAGKWYSGVVAAPGFIAIGSGPAGLSAAETFRDKHPHIPVRILSTDPALPYAKPPLSKEYLCGGHPNLDLHSAGWFARNRVDLVRGITVEHIDTANQHVVTAGGQIYPYWHLVIASGSVPVRLTIPGAETALSLRSFADAVALKMAVRYADSAVVIGGGLIGCEAAACLADRGIATTMVAAEAVPLQRRFGIEAGDRVAKILSDNGVRFHGNSAVTAIEDTRVLLDDGSAVDGDLVVAATGVRPDIRLAEGLNTRDGRIVVDEHMHTSVRNVYAAGDVALAVNVTAGRPVPAEHWRDAAHQGRVAGLTAAGYPAVWDIVPGFSCTIGDSVLKYRGWGAHYEHSRLVEHRNGFTVWYEAGGEIVGALTFNADEDYQRAERLLRSHAPLAS</sequence>
<dbReference type="PANTHER" id="PTHR43557">
    <property type="entry name" value="APOPTOSIS-INDUCING FACTOR 1"/>
    <property type="match status" value="1"/>
</dbReference>
<comment type="cofactor">
    <cofactor evidence="1">
        <name>FAD</name>
        <dbReference type="ChEBI" id="CHEBI:57692"/>
    </cofactor>
</comment>
<evidence type="ECO:0000256" key="1">
    <source>
        <dbReference type="ARBA" id="ARBA00001974"/>
    </source>
</evidence>
<dbReference type="InterPro" id="IPR050446">
    <property type="entry name" value="FAD-oxidoreductase/Apoptosis"/>
</dbReference>
<dbReference type="Pfam" id="PF07992">
    <property type="entry name" value="Pyr_redox_2"/>
    <property type="match status" value="1"/>
</dbReference>
<dbReference type="SUPFAM" id="SSF51905">
    <property type="entry name" value="FAD/NAD(P)-binding domain"/>
    <property type="match status" value="1"/>
</dbReference>
<dbReference type="InterPro" id="IPR016156">
    <property type="entry name" value="FAD/NAD-linked_Rdtase_dimer_sf"/>
</dbReference>
<keyword evidence="7" id="KW-1185">Reference proteome</keyword>
<organism evidence="6 7">
    <name type="scientific">Mycobacterium deserti</name>
    <dbReference type="NCBI Taxonomy" id="2978347"/>
    <lineage>
        <taxon>Bacteria</taxon>
        <taxon>Bacillati</taxon>
        <taxon>Actinomycetota</taxon>
        <taxon>Actinomycetes</taxon>
        <taxon>Mycobacteriales</taxon>
        <taxon>Mycobacteriaceae</taxon>
        <taxon>Mycobacterium</taxon>
    </lineage>
</organism>
<evidence type="ECO:0000256" key="3">
    <source>
        <dbReference type="ARBA" id="ARBA00022827"/>
    </source>
</evidence>
<feature type="domain" description="FAD/NAD(P)-binding" evidence="5">
    <location>
        <begin position="20"/>
        <end position="304"/>
    </location>
</feature>
<comment type="caution">
    <text evidence="6">The sequence shown here is derived from an EMBL/GenBank/DDBJ whole genome shotgun (WGS) entry which is preliminary data.</text>
</comment>